<dbReference type="EMBL" id="JBHTOM010000001">
    <property type="protein sequence ID" value="MFD1548208.1"/>
    <property type="molecule type" value="Genomic_DNA"/>
</dbReference>
<feature type="compositionally biased region" description="Basic and acidic residues" evidence="1">
    <location>
        <begin position="1"/>
        <end position="16"/>
    </location>
</feature>
<reference evidence="4" key="1">
    <citation type="journal article" date="2019" name="Int. J. Syst. Evol. Microbiol.">
        <title>The Global Catalogue of Microorganisms (GCM) 10K type strain sequencing project: providing services to taxonomists for standard genome sequencing and annotation.</title>
        <authorList>
            <consortium name="The Broad Institute Genomics Platform"/>
            <consortium name="The Broad Institute Genome Sequencing Center for Infectious Disease"/>
            <person name="Wu L."/>
            <person name="Ma J."/>
        </authorList>
    </citation>
    <scope>NUCLEOTIDE SEQUENCE [LARGE SCALE GENOMIC DNA]</scope>
    <source>
        <strain evidence="4">CCM 8906</strain>
    </source>
</reference>
<sequence length="181" mass="20199">MDIKPENPRDDNDQKNKLKTSNSVKDVKTLLKELEKAPNPEQKQEIEQQIVAVTQVRMSVRESLFSGPLPSPDQFLKYNQVLPGAADRILTMAEKQMAHRQSIEDKVVVSNTRNSMMGVISAFILALTAICGGIYLAVIGHSYGTLLSLTGLGSLIYVFIYGTRSSRKEREEKSKTSQKDK</sequence>
<keyword evidence="2" id="KW-0472">Membrane</keyword>
<dbReference type="InterPro" id="IPR019284">
    <property type="entry name" value="RP532"/>
</dbReference>
<accession>A0ABW4H047</accession>
<dbReference type="RefSeq" id="WP_125701857.1">
    <property type="nucleotide sequence ID" value="NZ_JBHTOM010000001.1"/>
</dbReference>
<evidence type="ECO:0000256" key="1">
    <source>
        <dbReference type="SAM" id="MobiDB-lite"/>
    </source>
</evidence>
<dbReference type="Pfam" id="PF10097">
    <property type="entry name" value="DUF2335"/>
    <property type="match status" value="1"/>
</dbReference>
<comment type="caution">
    <text evidence="3">The sequence shown here is derived from an EMBL/GenBank/DDBJ whole genome shotgun (WGS) entry which is preliminary data.</text>
</comment>
<protein>
    <submittedName>
        <fullName evidence="3">DUF2335 domain-containing protein</fullName>
    </submittedName>
</protein>
<keyword evidence="2" id="KW-1133">Transmembrane helix</keyword>
<feature type="transmembrane region" description="Helical" evidence="2">
    <location>
        <begin position="143"/>
        <end position="163"/>
    </location>
</feature>
<feature type="region of interest" description="Disordered" evidence="1">
    <location>
        <begin position="1"/>
        <end position="24"/>
    </location>
</feature>
<keyword evidence="4" id="KW-1185">Reference proteome</keyword>
<name>A0ABW4H047_9LACO</name>
<organism evidence="3 4">
    <name type="scientific">Levilactobacillus fuyuanensis</name>
    <dbReference type="NCBI Taxonomy" id="2486022"/>
    <lineage>
        <taxon>Bacteria</taxon>
        <taxon>Bacillati</taxon>
        <taxon>Bacillota</taxon>
        <taxon>Bacilli</taxon>
        <taxon>Lactobacillales</taxon>
        <taxon>Lactobacillaceae</taxon>
        <taxon>Levilactobacillus</taxon>
    </lineage>
</organism>
<proteinExistence type="predicted"/>
<evidence type="ECO:0000256" key="2">
    <source>
        <dbReference type="SAM" id="Phobius"/>
    </source>
</evidence>
<evidence type="ECO:0000313" key="4">
    <source>
        <dbReference type="Proteomes" id="UP001597195"/>
    </source>
</evidence>
<dbReference type="Proteomes" id="UP001597195">
    <property type="component" value="Unassembled WGS sequence"/>
</dbReference>
<feature type="transmembrane region" description="Helical" evidence="2">
    <location>
        <begin position="116"/>
        <end position="137"/>
    </location>
</feature>
<keyword evidence="2" id="KW-0812">Transmembrane</keyword>
<gene>
    <name evidence="3" type="ORF">ACFQ5T_00695</name>
</gene>
<evidence type="ECO:0000313" key="3">
    <source>
        <dbReference type="EMBL" id="MFD1548208.1"/>
    </source>
</evidence>